<dbReference type="Pfam" id="PF22673">
    <property type="entry name" value="MCP-like_PDC_1"/>
    <property type="match status" value="1"/>
</dbReference>
<reference evidence="1 2" key="1">
    <citation type="submission" date="2019-07" db="EMBL/GenBank/DDBJ databases">
        <title>Whole genome shotgun sequence of Kocuria turfanensis NBRC 107627.</title>
        <authorList>
            <person name="Hosoyama A."/>
            <person name="Uohara A."/>
            <person name="Ohji S."/>
            <person name="Ichikawa N."/>
        </authorList>
    </citation>
    <scope>NUCLEOTIDE SEQUENCE [LARGE SCALE GENOMIC DNA]</scope>
    <source>
        <strain evidence="1 2">NBRC 107627</strain>
    </source>
</reference>
<evidence type="ECO:0000313" key="1">
    <source>
        <dbReference type="EMBL" id="GEO97550.1"/>
    </source>
</evidence>
<dbReference type="STRING" id="388357.GCA_001580365_03553"/>
<dbReference type="EMBL" id="BJZS01000147">
    <property type="protein sequence ID" value="GEO97550.1"/>
    <property type="molecule type" value="Genomic_DNA"/>
</dbReference>
<dbReference type="AlphaFoldDB" id="A0A512IIN8"/>
<dbReference type="CDD" id="cd12913">
    <property type="entry name" value="PDC1_MCP_like"/>
    <property type="match status" value="1"/>
</dbReference>
<keyword evidence="2" id="KW-1185">Reference proteome</keyword>
<dbReference type="Proteomes" id="UP000321103">
    <property type="component" value="Unassembled WGS sequence"/>
</dbReference>
<accession>A0A512IIN8</accession>
<evidence type="ECO:0008006" key="3">
    <source>
        <dbReference type="Google" id="ProtNLM"/>
    </source>
</evidence>
<dbReference type="Gene3D" id="3.30.450.20">
    <property type="entry name" value="PAS domain"/>
    <property type="match status" value="1"/>
</dbReference>
<comment type="caution">
    <text evidence="1">The sequence shown here is derived from an EMBL/GenBank/DDBJ whole genome shotgun (WGS) entry which is preliminary data.</text>
</comment>
<organism evidence="1 2">
    <name type="scientific">Kocuria turfanensis</name>
    <dbReference type="NCBI Taxonomy" id="388357"/>
    <lineage>
        <taxon>Bacteria</taxon>
        <taxon>Bacillati</taxon>
        <taxon>Actinomycetota</taxon>
        <taxon>Actinomycetes</taxon>
        <taxon>Micrococcales</taxon>
        <taxon>Micrococcaceae</taxon>
        <taxon>Kocuria</taxon>
    </lineage>
</organism>
<evidence type="ECO:0000313" key="2">
    <source>
        <dbReference type="Proteomes" id="UP000321103"/>
    </source>
</evidence>
<gene>
    <name evidence="1" type="ORF">KTU01_36730</name>
</gene>
<name>A0A512IIN8_9MICC</name>
<sequence length="154" mass="16654">MSVIEDVGKICARREWFTVPLQTRRPHIAGPYVDYLCTDEYTMTITTPIMSSGQPVGVAGADILVASLESLLEEALSAIHPEAVLVNRHGRIVAAADSHFAAGTLMAPGWPGQEQNAPLSLRSAAFGSETVQWQPIPGLPLAVIYPDYIRSQKN</sequence>
<protein>
    <recommendedName>
        <fullName evidence="3">Cache domain-containing protein</fullName>
    </recommendedName>
</protein>
<proteinExistence type="predicted"/>